<keyword evidence="2" id="KW-0201">Cytochrome c-type biogenesis</keyword>
<dbReference type="InterPro" id="IPR050553">
    <property type="entry name" value="Thioredoxin_ResA/DsbE_sf"/>
</dbReference>
<dbReference type="GO" id="GO:0016491">
    <property type="term" value="F:oxidoreductase activity"/>
    <property type="evidence" value="ECO:0007669"/>
    <property type="project" value="InterPro"/>
</dbReference>
<sequence>MNKAALRWSLVALILVVGMVYALWPRNESPATQRADGPGLGQQGPSTAERRAADTPEALAPLRQTAGLDACPTPSGAAAGPLTGITLECIGDGSSVDLGQALAGRPALLNIWAYWCGPCAKELPYLQQYAQRAGDAVTVLTVHNDANESNGLTRLAEYGVTLPGVQDGAGRVAAAAEAPNVLPVSVLISADGTVAKVLTEPFTSVDDIADAVRENLGVAS</sequence>
<dbReference type="SUPFAM" id="SSF52833">
    <property type="entry name" value="Thioredoxin-like"/>
    <property type="match status" value="1"/>
</dbReference>
<protein>
    <submittedName>
        <fullName evidence="9">Thiol-disulfide oxidoreductase ResA</fullName>
    </submittedName>
</protein>
<dbReference type="InterPro" id="IPR017937">
    <property type="entry name" value="Thioredoxin_CS"/>
</dbReference>
<evidence type="ECO:0000256" key="3">
    <source>
        <dbReference type="ARBA" id="ARBA00022968"/>
    </source>
</evidence>
<dbReference type="PANTHER" id="PTHR42852:SF6">
    <property type="entry name" value="THIOL:DISULFIDE INTERCHANGE PROTEIN DSBE"/>
    <property type="match status" value="1"/>
</dbReference>
<dbReference type="InterPro" id="IPR036249">
    <property type="entry name" value="Thioredoxin-like_sf"/>
</dbReference>
<keyword evidence="3" id="KW-0735">Signal-anchor</keyword>
<dbReference type="EMBL" id="CP015220">
    <property type="protein sequence ID" value="AMY22289.1"/>
    <property type="molecule type" value="Genomic_DNA"/>
</dbReference>
<evidence type="ECO:0000256" key="5">
    <source>
        <dbReference type="ARBA" id="ARBA00023284"/>
    </source>
</evidence>
<keyword evidence="4" id="KW-1015">Disulfide bond</keyword>
<accession>A0A143QH75</accession>
<evidence type="ECO:0000313" key="10">
    <source>
        <dbReference type="Proteomes" id="UP000076038"/>
    </source>
</evidence>
<comment type="subcellular location">
    <subcellularLocation>
        <location evidence="1">Cell envelope</location>
    </subcellularLocation>
</comment>
<evidence type="ECO:0000256" key="1">
    <source>
        <dbReference type="ARBA" id="ARBA00004196"/>
    </source>
</evidence>
<dbReference type="GO" id="GO:0030313">
    <property type="term" value="C:cell envelope"/>
    <property type="evidence" value="ECO:0007669"/>
    <property type="project" value="UniProtKB-SubCell"/>
</dbReference>
<evidence type="ECO:0000313" key="9">
    <source>
        <dbReference type="EMBL" id="AMY22289.1"/>
    </source>
</evidence>
<organism evidence="9 10">
    <name type="scientific">Rhodococcoides fascians</name>
    <name type="common">Rhodococcus fascians</name>
    <dbReference type="NCBI Taxonomy" id="1828"/>
    <lineage>
        <taxon>Bacteria</taxon>
        <taxon>Bacillati</taxon>
        <taxon>Actinomycetota</taxon>
        <taxon>Actinomycetes</taxon>
        <taxon>Mycobacteriales</taxon>
        <taxon>Nocardiaceae</taxon>
        <taxon>Rhodococcoides</taxon>
    </lineage>
</organism>
<dbReference type="PATRIC" id="fig|1653479.3.peg.993"/>
<evidence type="ECO:0000256" key="2">
    <source>
        <dbReference type="ARBA" id="ARBA00022748"/>
    </source>
</evidence>
<dbReference type="Gene3D" id="3.40.30.10">
    <property type="entry name" value="Glutaredoxin"/>
    <property type="match status" value="1"/>
</dbReference>
<gene>
    <name evidence="9" type="primary">resA_2</name>
    <name evidence="9" type="ORF">A3Q41_00972</name>
</gene>
<keyword evidence="7" id="KW-0472">Membrane</keyword>
<evidence type="ECO:0000256" key="4">
    <source>
        <dbReference type="ARBA" id="ARBA00023157"/>
    </source>
</evidence>
<name>A0A143QH75_RHOFA</name>
<evidence type="ECO:0000256" key="6">
    <source>
        <dbReference type="SAM" id="MobiDB-lite"/>
    </source>
</evidence>
<keyword evidence="10" id="KW-1185">Reference proteome</keyword>
<dbReference type="PROSITE" id="PS00194">
    <property type="entry name" value="THIOREDOXIN_1"/>
    <property type="match status" value="1"/>
</dbReference>
<evidence type="ECO:0000259" key="8">
    <source>
        <dbReference type="PROSITE" id="PS51352"/>
    </source>
</evidence>
<dbReference type="AlphaFoldDB" id="A0A143QH75"/>
<dbReference type="KEGG" id="rhs:A3Q41_00972"/>
<feature type="domain" description="Thioredoxin" evidence="8">
    <location>
        <begin position="76"/>
        <end position="217"/>
    </location>
</feature>
<dbReference type="InterPro" id="IPR013766">
    <property type="entry name" value="Thioredoxin_domain"/>
</dbReference>
<feature type="transmembrane region" description="Helical" evidence="7">
    <location>
        <begin position="6"/>
        <end position="24"/>
    </location>
</feature>
<dbReference type="PANTHER" id="PTHR42852">
    <property type="entry name" value="THIOL:DISULFIDE INTERCHANGE PROTEIN DSBE"/>
    <property type="match status" value="1"/>
</dbReference>
<dbReference type="CDD" id="cd02966">
    <property type="entry name" value="TlpA_like_family"/>
    <property type="match status" value="1"/>
</dbReference>
<keyword evidence="7" id="KW-1133">Transmembrane helix</keyword>
<dbReference type="PROSITE" id="PS51352">
    <property type="entry name" value="THIOREDOXIN_2"/>
    <property type="match status" value="1"/>
</dbReference>
<dbReference type="Proteomes" id="UP000076038">
    <property type="component" value="Chromosome"/>
</dbReference>
<feature type="region of interest" description="Disordered" evidence="6">
    <location>
        <begin position="30"/>
        <end position="54"/>
    </location>
</feature>
<dbReference type="GO" id="GO:0017004">
    <property type="term" value="P:cytochrome complex assembly"/>
    <property type="evidence" value="ECO:0007669"/>
    <property type="project" value="UniProtKB-KW"/>
</dbReference>
<proteinExistence type="predicted"/>
<reference evidence="10" key="2">
    <citation type="submission" date="2016-04" db="EMBL/GenBank/DDBJ databases">
        <title>Complete Genome and Plasmid Sequences for Rhodococcus fascians D188 and Draft Sequences for Rhodococcus spp. Isolates PBTS 1 and PBTS 2.</title>
        <authorList>
            <person name="Stamer R."/>
            <person name="Vereecke D."/>
            <person name="Zhang Y."/>
            <person name="Schilkey F."/>
            <person name="Devitt N."/>
            <person name="Randall J."/>
        </authorList>
    </citation>
    <scope>NUCLEOTIDE SEQUENCE [LARGE SCALE GENOMIC DNA]</scope>
    <source>
        <strain evidence="10">PBTS2</strain>
    </source>
</reference>
<dbReference type="Pfam" id="PF08534">
    <property type="entry name" value="Redoxin"/>
    <property type="match status" value="1"/>
</dbReference>
<keyword evidence="7" id="KW-0812">Transmembrane</keyword>
<evidence type="ECO:0000256" key="7">
    <source>
        <dbReference type="SAM" id="Phobius"/>
    </source>
</evidence>
<reference evidence="9 10" key="1">
    <citation type="journal article" date="2016" name="Genome Announc.">
        <title>Complete Genome and Plasmid Sequences for Rhodococcus fascians D188 and Draft Sequences for Rhodococcus Isolates PBTS 1 and PBTS 2.</title>
        <authorList>
            <person name="Stamler R.A."/>
            <person name="Vereecke D."/>
            <person name="Zhang Y."/>
            <person name="Schilkey F."/>
            <person name="Devitt N."/>
            <person name="Randall J.J."/>
        </authorList>
    </citation>
    <scope>NUCLEOTIDE SEQUENCE [LARGE SCALE GENOMIC DNA]</scope>
    <source>
        <strain evidence="9 10">PBTS2</strain>
    </source>
</reference>
<keyword evidence="5" id="KW-0676">Redox-active center</keyword>
<dbReference type="InterPro" id="IPR013740">
    <property type="entry name" value="Redoxin"/>
</dbReference>